<name>A0A815RDK9_ADIRI</name>
<evidence type="ECO:0000313" key="3">
    <source>
        <dbReference type="Proteomes" id="UP000663852"/>
    </source>
</evidence>
<gene>
    <name evidence="2" type="ORF">EDS130_LOCUS41057</name>
</gene>
<feature type="transmembrane region" description="Helical" evidence="1">
    <location>
        <begin position="24"/>
        <end position="44"/>
    </location>
</feature>
<organism evidence="2 3">
    <name type="scientific">Adineta ricciae</name>
    <name type="common">Rotifer</name>
    <dbReference type="NCBI Taxonomy" id="249248"/>
    <lineage>
        <taxon>Eukaryota</taxon>
        <taxon>Metazoa</taxon>
        <taxon>Spiralia</taxon>
        <taxon>Gnathifera</taxon>
        <taxon>Rotifera</taxon>
        <taxon>Eurotatoria</taxon>
        <taxon>Bdelloidea</taxon>
        <taxon>Adinetida</taxon>
        <taxon>Adinetidae</taxon>
        <taxon>Adineta</taxon>
    </lineage>
</organism>
<reference evidence="2" key="1">
    <citation type="submission" date="2021-02" db="EMBL/GenBank/DDBJ databases">
        <authorList>
            <person name="Nowell W R."/>
        </authorList>
    </citation>
    <scope>NUCLEOTIDE SEQUENCE</scope>
</reference>
<keyword evidence="1" id="KW-1133">Transmembrane helix</keyword>
<dbReference type="AlphaFoldDB" id="A0A815RDK9"/>
<keyword evidence="1" id="KW-0472">Membrane</keyword>
<accession>A0A815RDK9</accession>
<feature type="transmembrane region" description="Helical" evidence="1">
    <location>
        <begin position="64"/>
        <end position="85"/>
    </location>
</feature>
<dbReference type="Proteomes" id="UP000663852">
    <property type="component" value="Unassembled WGS sequence"/>
</dbReference>
<evidence type="ECO:0000313" key="2">
    <source>
        <dbReference type="EMBL" id="CAF1475123.1"/>
    </source>
</evidence>
<comment type="caution">
    <text evidence="2">The sequence shown here is derived from an EMBL/GenBank/DDBJ whole genome shotgun (WGS) entry which is preliminary data.</text>
</comment>
<evidence type="ECO:0000256" key="1">
    <source>
        <dbReference type="SAM" id="Phobius"/>
    </source>
</evidence>
<protein>
    <submittedName>
        <fullName evidence="2">Uncharacterized protein</fullName>
    </submittedName>
</protein>
<proteinExistence type="predicted"/>
<sequence length="93" mass="10216">MSLVSTPTMIIGVRTGSIQRQRRIVVAIAFICVIGIVITLSVVLSRRSSIKYLANSTLTNGKHLTQFTSTETIVFGSMSLLFGICRSCRAFLY</sequence>
<keyword evidence="1" id="KW-0812">Transmembrane</keyword>
<dbReference type="EMBL" id="CAJNOJ010000521">
    <property type="protein sequence ID" value="CAF1475123.1"/>
    <property type="molecule type" value="Genomic_DNA"/>
</dbReference>